<accession>A0ABM0WBK3</accession>
<evidence type="ECO:0000313" key="3">
    <source>
        <dbReference type="RefSeq" id="XP_010468661.1"/>
    </source>
</evidence>
<proteinExistence type="predicted"/>
<dbReference type="Proteomes" id="UP000694864">
    <property type="component" value="Chromosome 15"/>
</dbReference>
<sequence length="353" mass="40022">MELELSHSDKKGENESMKTLVATRLVCRSLEKRFTRRNRVGDGLDPACVQSWICNVLNRGVVDLDLFITFLGKFPPVLTLNLMNKTLVKLSIGSLFIVKLSHDVFLPLLKKLCLYSIDFDGDRNVVETLLSRCPVLQEFEFSEMKSEKHLPVQIQWSSPSLKRLRIRFQYVRDISFDFPNLAFFEISYEDGSKFLKVKLDSLIEARLNHLSDGGEIWGPVYGNAHVNMIHLINAISNVRVLHLSSVFHEGLKHHISKSTCGDVCVCYGSKENRSSCLSTSRVKVLEISGYGGDRKDLNQVKHFLAKLPCLELVRISAANDFTAPIDICDLLTLDTLPRASPKCKIEHKRIVFV</sequence>
<protein>
    <submittedName>
        <fullName evidence="3">F-box/LRR-repeat protein At2g42730-like</fullName>
    </submittedName>
</protein>
<dbReference type="Pfam" id="PF24758">
    <property type="entry name" value="LRR_At5g56370"/>
    <property type="match status" value="1"/>
</dbReference>
<dbReference type="GeneID" id="104748764"/>
<dbReference type="InterPro" id="IPR032675">
    <property type="entry name" value="LRR_dom_sf"/>
</dbReference>
<evidence type="ECO:0000313" key="2">
    <source>
        <dbReference type="Proteomes" id="UP000694864"/>
    </source>
</evidence>
<feature type="domain" description="FBD" evidence="1">
    <location>
        <begin position="275"/>
        <end position="348"/>
    </location>
</feature>
<reference evidence="2" key="1">
    <citation type="journal article" date="2014" name="Nat. Commun.">
        <title>The emerging biofuel crop Camelina sativa retains a highly undifferentiated hexaploid genome structure.</title>
        <authorList>
            <person name="Kagale S."/>
            <person name="Koh C."/>
            <person name="Nixon J."/>
            <person name="Bollina V."/>
            <person name="Clarke W.E."/>
            <person name="Tuteja R."/>
            <person name="Spillane C."/>
            <person name="Robinson S.J."/>
            <person name="Links M.G."/>
            <person name="Clarke C."/>
            <person name="Higgins E.E."/>
            <person name="Huebert T."/>
            <person name="Sharpe A.G."/>
            <person name="Parkin I.A."/>
        </authorList>
    </citation>
    <scope>NUCLEOTIDE SEQUENCE [LARGE SCALE GENOMIC DNA]</scope>
    <source>
        <strain evidence="2">cv. DH55</strain>
    </source>
</reference>
<evidence type="ECO:0000259" key="1">
    <source>
        <dbReference type="SMART" id="SM00579"/>
    </source>
</evidence>
<keyword evidence="2" id="KW-1185">Reference proteome</keyword>
<reference evidence="3" key="2">
    <citation type="submission" date="2025-08" db="UniProtKB">
        <authorList>
            <consortium name="RefSeq"/>
        </authorList>
    </citation>
    <scope>IDENTIFICATION</scope>
    <source>
        <tissue evidence="3">Leaf</tissue>
    </source>
</reference>
<dbReference type="RefSeq" id="XP_010468661.1">
    <property type="nucleotide sequence ID" value="XM_010470359.1"/>
</dbReference>
<dbReference type="SUPFAM" id="SSF52058">
    <property type="entry name" value="L domain-like"/>
    <property type="match status" value="1"/>
</dbReference>
<dbReference type="InterPro" id="IPR006566">
    <property type="entry name" value="FBD"/>
</dbReference>
<gene>
    <name evidence="3" type="primary">LOC104748764</name>
</gene>
<organism evidence="2 3">
    <name type="scientific">Camelina sativa</name>
    <name type="common">False flax</name>
    <name type="synonym">Myagrum sativum</name>
    <dbReference type="NCBI Taxonomy" id="90675"/>
    <lineage>
        <taxon>Eukaryota</taxon>
        <taxon>Viridiplantae</taxon>
        <taxon>Streptophyta</taxon>
        <taxon>Embryophyta</taxon>
        <taxon>Tracheophyta</taxon>
        <taxon>Spermatophyta</taxon>
        <taxon>Magnoliopsida</taxon>
        <taxon>eudicotyledons</taxon>
        <taxon>Gunneridae</taxon>
        <taxon>Pentapetalae</taxon>
        <taxon>rosids</taxon>
        <taxon>malvids</taxon>
        <taxon>Brassicales</taxon>
        <taxon>Brassicaceae</taxon>
        <taxon>Camelineae</taxon>
        <taxon>Camelina</taxon>
    </lineage>
</organism>
<dbReference type="PANTHER" id="PTHR31293:SF12">
    <property type="entry name" value="RNI-LIKE SUPERFAMILY PROTEIN"/>
    <property type="match status" value="1"/>
</dbReference>
<dbReference type="Gene3D" id="3.80.10.10">
    <property type="entry name" value="Ribonuclease Inhibitor"/>
    <property type="match status" value="1"/>
</dbReference>
<dbReference type="SMART" id="SM00579">
    <property type="entry name" value="FBD"/>
    <property type="match status" value="1"/>
</dbReference>
<dbReference type="PANTHER" id="PTHR31293">
    <property type="entry name" value="RNI-LIKE SUPERFAMILY PROTEIN"/>
    <property type="match status" value="1"/>
</dbReference>
<name>A0ABM0WBK3_CAMSA</name>
<dbReference type="InterPro" id="IPR055411">
    <property type="entry name" value="LRR_FXL15/At3g58940/PEG3-like"/>
</dbReference>
<dbReference type="InterPro" id="IPR055294">
    <property type="entry name" value="FBL60-like"/>
</dbReference>